<dbReference type="SMART" id="SM00248">
    <property type="entry name" value="ANK"/>
    <property type="match status" value="5"/>
</dbReference>
<dbReference type="PROSITE" id="PS50297">
    <property type="entry name" value="ANK_REP_REGION"/>
    <property type="match status" value="3"/>
</dbReference>
<feature type="domain" description="CortBP2/NAV1-like AAA+ ATPase lid" evidence="17">
    <location>
        <begin position="1232"/>
        <end position="1304"/>
    </location>
</feature>
<feature type="repeat" description="ANK" evidence="13">
    <location>
        <begin position="704"/>
        <end position="736"/>
    </location>
</feature>
<organism evidence="18 19">
    <name type="scientific">Ridgeia piscesae</name>
    <name type="common">Tubeworm</name>
    <dbReference type="NCBI Taxonomy" id="27915"/>
    <lineage>
        <taxon>Eukaryota</taxon>
        <taxon>Metazoa</taxon>
        <taxon>Spiralia</taxon>
        <taxon>Lophotrochozoa</taxon>
        <taxon>Annelida</taxon>
        <taxon>Polychaeta</taxon>
        <taxon>Sedentaria</taxon>
        <taxon>Canalipalpata</taxon>
        <taxon>Sabellida</taxon>
        <taxon>Siboglinidae</taxon>
        <taxon>Ridgeia</taxon>
    </lineage>
</organism>
<dbReference type="InterPro" id="IPR027417">
    <property type="entry name" value="P-loop_NTPase"/>
</dbReference>
<evidence type="ECO:0000256" key="1">
    <source>
        <dbReference type="ARBA" id="ARBA00004544"/>
    </source>
</evidence>
<feature type="compositionally biased region" description="Low complexity" evidence="14">
    <location>
        <begin position="644"/>
        <end position="663"/>
    </location>
</feature>
<dbReference type="PROSITE" id="PS50088">
    <property type="entry name" value="ANK_REPEAT"/>
    <property type="match status" value="3"/>
</dbReference>
<dbReference type="PANTHER" id="PTHR23166">
    <property type="entry name" value="FILAMIN/GPBP-INTERACTING PROTEIN"/>
    <property type="match status" value="1"/>
</dbReference>
<dbReference type="SUPFAM" id="SSF52540">
    <property type="entry name" value="P-loop containing nucleoside triphosphate hydrolases"/>
    <property type="match status" value="1"/>
</dbReference>
<dbReference type="InterPro" id="IPR011704">
    <property type="entry name" value="ATPase_dyneun-rel_AAA"/>
</dbReference>
<feature type="repeat" description="ANK" evidence="13">
    <location>
        <begin position="737"/>
        <end position="769"/>
    </location>
</feature>
<evidence type="ECO:0000256" key="9">
    <source>
        <dbReference type="ARBA" id="ARBA00023054"/>
    </source>
</evidence>
<dbReference type="GO" id="GO:0005524">
    <property type="term" value="F:ATP binding"/>
    <property type="evidence" value="ECO:0007669"/>
    <property type="project" value="InterPro"/>
</dbReference>
<reference evidence="18" key="1">
    <citation type="journal article" date="2023" name="Mol. Biol. Evol.">
        <title>Third-Generation Sequencing Reveals the Adaptive Role of the Epigenome in Three Deep-Sea Polychaetes.</title>
        <authorList>
            <person name="Perez M."/>
            <person name="Aroh O."/>
            <person name="Sun Y."/>
            <person name="Lan Y."/>
            <person name="Juniper S.K."/>
            <person name="Young C.R."/>
            <person name="Angers B."/>
            <person name="Qian P.Y."/>
        </authorList>
    </citation>
    <scope>NUCLEOTIDE SEQUENCE</scope>
    <source>
        <strain evidence="18">R07B-5</strain>
    </source>
</reference>
<dbReference type="GO" id="GO:0043197">
    <property type="term" value="C:dendritic spine"/>
    <property type="evidence" value="ECO:0007669"/>
    <property type="project" value="UniProtKB-SubCell"/>
</dbReference>
<feature type="compositionally biased region" description="Polar residues" evidence="14">
    <location>
        <begin position="1355"/>
        <end position="1368"/>
    </location>
</feature>
<dbReference type="SUPFAM" id="SSF48403">
    <property type="entry name" value="Ankyrin repeat"/>
    <property type="match status" value="1"/>
</dbReference>
<gene>
    <name evidence="18" type="ORF">NP493_162g04018</name>
</gene>
<evidence type="ECO:0000256" key="3">
    <source>
        <dbReference type="ARBA" id="ARBA00017042"/>
    </source>
</evidence>
<feature type="compositionally biased region" description="Polar residues" evidence="14">
    <location>
        <begin position="1605"/>
        <end position="1617"/>
    </location>
</feature>
<dbReference type="Gene3D" id="3.40.50.300">
    <property type="entry name" value="P-loop containing nucleotide triphosphate hydrolases"/>
    <property type="match status" value="1"/>
</dbReference>
<dbReference type="PANTHER" id="PTHR23166:SF5">
    <property type="entry name" value="CTTNBP2 N-TERMINAL-LIKE PROTEIN"/>
    <property type="match status" value="1"/>
</dbReference>
<feature type="compositionally biased region" description="Polar residues" evidence="14">
    <location>
        <begin position="1438"/>
        <end position="1453"/>
    </location>
</feature>
<feature type="region of interest" description="Disordered" evidence="14">
    <location>
        <begin position="1431"/>
        <end position="1453"/>
    </location>
</feature>
<feature type="compositionally biased region" description="Polar residues" evidence="14">
    <location>
        <begin position="435"/>
        <end position="465"/>
    </location>
</feature>
<dbReference type="Pfam" id="PF09727">
    <property type="entry name" value="CortBP2"/>
    <property type="match status" value="1"/>
</dbReference>
<dbReference type="CDD" id="cd00009">
    <property type="entry name" value="AAA"/>
    <property type="match status" value="1"/>
</dbReference>
<feature type="region of interest" description="Disordered" evidence="14">
    <location>
        <begin position="544"/>
        <end position="587"/>
    </location>
</feature>
<keyword evidence="7" id="KW-0677">Repeat</keyword>
<evidence type="ECO:0000256" key="4">
    <source>
        <dbReference type="ARBA" id="ARBA00022481"/>
    </source>
</evidence>
<sequence>MSLQRHPKMDLNKTDLLRLLSYLEGELQARDISIAALKTEKAKQLLYQAKYGRFGLGDPFNALQRDSDCQKDNSFDETAVKAMYDNQLAQLENLIDTQRKAQQRMREQLASVEKRYHKVCAELEDEKRKHAQDTAQGDDVTYMLEKDRERLKQEVDFEKSQVKKAEKEVKKLTASLEEEQAASSKHKAVALMLIKERRRMLERLVQLEQVRVHAKQLLQEERAKVNSAAEGRGDEGRSVELEQRCTQAESERKQAEAALAQEEKKNASMSAEVSRLEKLVESLQRQVSSQSQVASVASPDIKGVPTTTTPTPNCISSVTPGVKEMAASQISRVLSPVLGRANATGASPLTPRKVVTPVSVTQSRVHQTPNAVSKPAVGGGVVKLPINKGVAGVSSAMRHTVSPAGGLKVSTDRPVPAEKPAELSTQRVNVISSGGTTVLSNQPGSPTVFTTPSGTRISLNVSPSPGTTRRASGAGRGVPPPVPPNKPLVYIPTSPVPRPTAPFQHQGSPGGGAQNISPGSGASPRPQTPPKFGITILKDQVTLASSGGTPVGTVRPKNSSSQRFVSATTPSTNSSGVRPASTPGGETLVIRKPSQVCAHLKSSSPDGATVAPVAAAILDNFRQADLSPDFPVSVATAGACEGNASSVASPSLSPSSSSVTSSSMHPPDVSIFPLHKYASEGDVNTLVSHLTTNGISNVNWPMPDGSTAVHLATLAGNTDCLHVLLENGGDSNAVRNDQSTPVHLAASGGHLRCLRLLLLHDGKVDTTDQSGWTPLHFSSMNGHTDCCLYLLENGARLDAVTTSRWTPLHCLVHAGHIQCLKAVLLAASSDQYSLLDRRSLSDIINMIDNDGWSAVHLAAIRDTADCLPFLADHCRLDSTTLLSVASQQCRTFLDGLDDMQDEMCSVYIEMPANTQLESSQCIGQVAVTMETTWSELEERLSSAVMSHISAVTTGMRTKRTSWLEQDLPPPSPYSLGLTLDSVRSFCIGQHSWSPGTPADQFPYEVLNCYHTHCITVQLFGLEDGCLDALAYESLIPVSLLQTYLRLVEQHKNLMFVGPGGTGKSYLAHKLAESIQAKQEQCGNKANIHFVPVTETFTRTDLIGLLIETGCLLPASQPVPRGHSPILVFDDLGKVNIGEVFKDILPAIETRGLNNLLHIPLGGEMKSCNLTGGCYIIGSISRARYVCLEPSVQHRFHWVHFRNDQEPIRGLLQRHLYRQLVHSHSGVVPPSDNPVFRVVEWVICVWLRLNEGVHKLGLADGIRFGPTHLMSCPVEENNPQAVLRWLCQLWNHMVVPAVTRAVVLGSSGATVDVVLEEHRKVASRAVYVLTQKAVVSGCPLTDQEKDCYLASFQGSSEHTTWPSHDTNTPPGGKQRVGAGDTVYVTRTVTTDVGHAPPCGNDNKNGPPSEARLQDIAVATVAMAAVATPPVSVHLKPSADNGTKSTIAPSGGSDSDYQAAAGKDVGFSSTVPSFGNVVFALSGIPSSRAVPSPTVGWPHTSTTITTAPSDLVMLPGTLFRVTQTSSIQDISADKLFPAGDKLKHLPNFKGSFEREVIMERQLAVQVDRSRLPSGQGGSTSSRRERRSCSPEVLMPARQLYDRHEGSVRTSGQASQQRRSCSPEIMSCDRKGRETREMPPKTRPPKGAAPR</sequence>
<dbReference type="InterPro" id="IPR057568">
    <property type="entry name" value="CortBP2_NAV1-like_AAA_lid"/>
</dbReference>
<feature type="region of interest" description="Disordered" evidence="14">
    <location>
        <begin position="1355"/>
        <end position="1376"/>
    </location>
</feature>
<evidence type="ECO:0000313" key="19">
    <source>
        <dbReference type="Proteomes" id="UP001209878"/>
    </source>
</evidence>
<evidence type="ECO:0000256" key="11">
    <source>
        <dbReference type="ARBA" id="ARBA00044742"/>
    </source>
</evidence>
<dbReference type="EMBL" id="JAODUO010000162">
    <property type="protein sequence ID" value="KAK2187540.1"/>
    <property type="molecule type" value="Genomic_DNA"/>
</dbReference>
<evidence type="ECO:0000256" key="6">
    <source>
        <dbReference type="ARBA" id="ARBA00022553"/>
    </source>
</evidence>
<evidence type="ECO:0000259" key="16">
    <source>
        <dbReference type="Pfam" id="PF09727"/>
    </source>
</evidence>
<feature type="domain" description="Cortactin-binding protein-2 N-terminal" evidence="16">
    <location>
        <begin position="10"/>
        <end position="199"/>
    </location>
</feature>
<keyword evidence="13" id="KW-0040">ANK repeat</keyword>
<evidence type="ECO:0000259" key="17">
    <source>
        <dbReference type="Pfam" id="PF25408"/>
    </source>
</evidence>
<evidence type="ECO:0000259" key="15">
    <source>
        <dbReference type="Pfam" id="PF07728"/>
    </source>
</evidence>
<dbReference type="InterPro" id="IPR002110">
    <property type="entry name" value="Ankyrin_rpt"/>
</dbReference>
<keyword evidence="8" id="KW-0770">Synapse</keyword>
<dbReference type="InterPro" id="IPR050719">
    <property type="entry name" value="Cortactin-Actin_Reg"/>
</dbReference>
<dbReference type="InterPro" id="IPR019131">
    <property type="entry name" value="Cortactin-binding_p2_N"/>
</dbReference>
<accession>A0AAD9P3N1</accession>
<feature type="compositionally biased region" description="Basic and acidic residues" evidence="14">
    <location>
        <begin position="1624"/>
        <end position="1637"/>
    </location>
</feature>
<proteinExistence type="predicted"/>
<evidence type="ECO:0000256" key="13">
    <source>
        <dbReference type="PROSITE-ProRule" id="PRU00023"/>
    </source>
</evidence>
<keyword evidence="19" id="KW-1185">Reference proteome</keyword>
<feature type="region of interest" description="Disordered" evidence="14">
    <location>
        <begin position="223"/>
        <end position="266"/>
    </location>
</feature>
<dbReference type="GO" id="GO:0005938">
    <property type="term" value="C:cell cortex"/>
    <property type="evidence" value="ECO:0007669"/>
    <property type="project" value="UniProtKB-SubCell"/>
</dbReference>
<dbReference type="InterPro" id="IPR036770">
    <property type="entry name" value="Ankyrin_rpt-contain_sf"/>
</dbReference>
<feature type="region of interest" description="Disordered" evidence="14">
    <location>
        <begin position="643"/>
        <end position="665"/>
    </location>
</feature>
<evidence type="ECO:0000256" key="10">
    <source>
        <dbReference type="ARBA" id="ARBA00023273"/>
    </source>
</evidence>
<evidence type="ECO:0000256" key="8">
    <source>
        <dbReference type="ARBA" id="ARBA00023018"/>
    </source>
</evidence>
<keyword evidence="4" id="KW-0488">Methylation</keyword>
<comment type="subunit">
    <text evidence="12">Interacts with CTTN/cortactin SH3 domain. Interacts with STRN, STRN4/zinedin and MOB4/phocein; this interactions mediate the association with the STRIPAK core complex and may regulate dendritic spine distribution of the STRIPAK complex in hippocampal neurons. Activation of glutamate receptors weakens the interaction with STRN and STRN4.</text>
</comment>
<feature type="domain" description="ATPase dynein-related AAA" evidence="15">
    <location>
        <begin position="1052"/>
        <end position="1152"/>
    </location>
</feature>
<feature type="region of interest" description="Disordered" evidence="14">
    <location>
        <begin position="1389"/>
        <end position="1408"/>
    </location>
</feature>
<comment type="subcellular location">
    <subcellularLocation>
        <location evidence="2">Cell projection</location>
        <location evidence="2">Dendritic spine</location>
    </subcellularLocation>
    <subcellularLocation>
        <location evidence="1">Cytoplasm</location>
        <location evidence="1">Cell cortex</location>
    </subcellularLocation>
</comment>
<keyword evidence="6" id="KW-0597">Phosphoprotein</keyword>
<dbReference type="Pfam" id="PF12796">
    <property type="entry name" value="Ank_2"/>
    <property type="match status" value="1"/>
</dbReference>
<feature type="region of interest" description="Disordered" evidence="14">
    <location>
        <begin position="435"/>
        <end position="532"/>
    </location>
</feature>
<evidence type="ECO:0000256" key="12">
    <source>
        <dbReference type="ARBA" id="ARBA00044767"/>
    </source>
</evidence>
<evidence type="ECO:0000256" key="7">
    <source>
        <dbReference type="ARBA" id="ARBA00022737"/>
    </source>
</evidence>
<feature type="compositionally biased region" description="Basic and acidic residues" evidence="14">
    <location>
        <begin position="231"/>
        <end position="266"/>
    </location>
</feature>
<dbReference type="Pfam" id="PF13637">
    <property type="entry name" value="Ank_4"/>
    <property type="match status" value="1"/>
</dbReference>
<dbReference type="Pfam" id="PF07728">
    <property type="entry name" value="AAA_5"/>
    <property type="match status" value="1"/>
</dbReference>
<dbReference type="Gene3D" id="1.25.40.20">
    <property type="entry name" value="Ankyrin repeat-containing domain"/>
    <property type="match status" value="1"/>
</dbReference>
<keyword evidence="10" id="KW-0966">Cell projection</keyword>
<evidence type="ECO:0000256" key="5">
    <source>
        <dbReference type="ARBA" id="ARBA00022490"/>
    </source>
</evidence>
<dbReference type="Pfam" id="PF25408">
    <property type="entry name" value="AAA_lid_NAV1"/>
    <property type="match status" value="1"/>
</dbReference>
<feature type="region of interest" description="Disordered" evidence="14">
    <location>
        <begin position="1565"/>
        <end position="1648"/>
    </location>
</feature>
<evidence type="ECO:0000313" key="18">
    <source>
        <dbReference type="EMBL" id="KAK2187540.1"/>
    </source>
</evidence>
<comment type="function">
    <text evidence="11">Regulates the dendritic spine distribution of CTTN/cortactin in hippocampal neurons, and thus controls dendritic spinogenesis and dendritic spine maintenance. Associates with the striatin-interacting phosphatase and kinase (STRIPAK) core complex to regulate dendritic spine distribution of the STRIPAK complex in hippocampal neurons.</text>
</comment>
<evidence type="ECO:0000256" key="2">
    <source>
        <dbReference type="ARBA" id="ARBA00004552"/>
    </source>
</evidence>
<keyword evidence="5" id="KW-0963">Cytoplasm</keyword>
<dbReference type="GO" id="GO:0016887">
    <property type="term" value="F:ATP hydrolysis activity"/>
    <property type="evidence" value="ECO:0007669"/>
    <property type="project" value="InterPro"/>
</dbReference>
<protein>
    <recommendedName>
        <fullName evidence="3">Cortactin-binding protein 2</fullName>
    </recommendedName>
</protein>
<feature type="repeat" description="ANK" evidence="13">
    <location>
        <begin position="770"/>
        <end position="802"/>
    </location>
</feature>
<evidence type="ECO:0000256" key="14">
    <source>
        <dbReference type="SAM" id="MobiDB-lite"/>
    </source>
</evidence>
<dbReference type="Proteomes" id="UP001209878">
    <property type="component" value="Unassembled WGS sequence"/>
</dbReference>
<feature type="compositionally biased region" description="Polar residues" evidence="14">
    <location>
        <begin position="556"/>
        <end position="576"/>
    </location>
</feature>
<name>A0AAD9P3N1_RIDPI</name>
<comment type="caution">
    <text evidence="18">The sequence shown here is derived from an EMBL/GenBank/DDBJ whole genome shotgun (WGS) entry which is preliminary data.</text>
</comment>
<keyword evidence="9" id="KW-0175">Coiled coil</keyword>